<evidence type="ECO:0000256" key="2">
    <source>
        <dbReference type="ARBA" id="ARBA00022448"/>
    </source>
</evidence>
<keyword evidence="5 8" id="KW-1133">Transmembrane helix</keyword>
<name>A0ABR1G025_AURAN</name>
<dbReference type="Proteomes" id="UP001363151">
    <property type="component" value="Unassembled WGS sequence"/>
</dbReference>
<evidence type="ECO:0000313" key="10">
    <source>
        <dbReference type="Proteomes" id="UP001363151"/>
    </source>
</evidence>
<feature type="transmembrane region" description="Helical" evidence="8">
    <location>
        <begin position="273"/>
        <end position="292"/>
    </location>
</feature>
<keyword evidence="6" id="KW-0406">Ion transport</keyword>
<keyword evidence="2" id="KW-0813">Transport</keyword>
<feature type="transmembrane region" description="Helical" evidence="8">
    <location>
        <begin position="246"/>
        <end position="267"/>
    </location>
</feature>
<sequence>MKFYSVENEQPTERTLQQEANRLEHLRAKAAKQKKYSPASWFSVIFSYRGRAAHHIRHPLAWVLLVSVVAALVSTSHGTRKWTAWLKRFEAAEALLRMALSFLLVFRLGRSATRYWEARQKAGAMIEVCRTLASTALAHMVVGGDLDRVEHRLRWPASPRAARDEAKDEPWMSTSCSPASAVCRWVVVFPVAAKNYLRADPGDAADLEGLLSGPEVAALFAAPCQPLFVLDTMRCMERINNTPLPFVYVAHLRTFLLIYLTLVPVVFSPVWLWATPLMSFLVAYALLGIEAASVECERPVRECANHMPLDAFAAVIADNVGQTGARLYGVGGKLQCTP</sequence>
<feature type="transmembrane region" description="Helical" evidence="8">
    <location>
        <begin position="91"/>
        <end position="109"/>
    </location>
</feature>
<keyword evidence="10" id="KW-1185">Reference proteome</keyword>
<dbReference type="Pfam" id="PF25539">
    <property type="entry name" value="Bestrophin_2"/>
    <property type="match status" value="2"/>
</dbReference>
<keyword evidence="4 8" id="KW-0812">Transmembrane</keyword>
<accession>A0ABR1G025</accession>
<evidence type="ECO:0000256" key="5">
    <source>
        <dbReference type="ARBA" id="ARBA00022989"/>
    </source>
</evidence>
<dbReference type="PANTHER" id="PTHR33281">
    <property type="entry name" value="UPF0187 PROTEIN YNEE"/>
    <property type="match status" value="1"/>
</dbReference>
<proteinExistence type="predicted"/>
<keyword evidence="7 8" id="KW-0472">Membrane</keyword>
<protein>
    <submittedName>
        <fullName evidence="9">Uncharacterized protein</fullName>
    </submittedName>
</protein>
<keyword evidence="3" id="KW-1003">Cell membrane</keyword>
<evidence type="ECO:0000256" key="1">
    <source>
        <dbReference type="ARBA" id="ARBA00004651"/>
    </source>
</evidence>
<comment type="subcellular location">
    <subcellularLocation>
        <location evidence="1">Cell membrane</location>
        <topology evidence="1">Multi-pass membrane protein</topology>
    </subcellularLocation>
</comment>
<evidence type="ECO:0000256" key="7">
    <source>
        <dbReference type="ARBA" id="ARBA00023136"/>
    </source>
</evidence>
<reference evidence="9 10" key="1">
    <citation type="submission" date="2024-03" db="EMBL/GenBank/DDBJ databases">
        <title>Aureococcus anophagefferens CCMP1851 and Kratosvirus quantuckense: Draft genome of a second virus-susceptible host strain in the model system.</title>
        <authorList>
            <person name="Chase E."/>
            <person name="Truchon A.R."/>
            <person name="Schepens W."/>
            <person name="Wilhelm S.W."/>
        </authorList>
    </citation>
    <scope>NUCLEOTIDE SEQUENCE [LARGE SCALE GENOMIC DNA]</scope>
    <source>
        <strain evidence="9 10">CCMP1851</strain>
    </source>
</reference>
<evidence type="ECO:0000256" key="6">
    <source>
        <dbReference type="ARBA" id="ARBA00023065"/>
    </source>
</evidence>
<gene>
    <name evidence="9" type="ORF">SO694_00019059</name>
</gene>
<evidence type="ECO:0000256" key="3">
    <source>
        <dbReference type="ARBA" id="ARBA00022475"/>
    </source>
</evidence>
<feature type="transmembrane region" description="Helical" evidence="8">
    <location>
        <begin position="59"/>
        <end position="79"/>
    </location>
</feature>
<evidence type="ECO:0000256" key="8">
    <source>
        <dbReference type="SAM" id="Phobius"/>
    </source>
</evidence>
<dbReference type="PANTHER" id="PTHR33281:SF19">
    <property type="entry name" value="VOLTAGE-DEPENDENT ANION CHANNEL-FORMING PROTEIN YNEE"/>
    <property type="match status" value="1"/>
</dbReference>
<evidence type="ECO:0000256" key="4">
    <source>
        <dbReference type="ARBA" id="ARBA00022692"/>
    </source>
</evidence>
<evidence type="ECO:0000313" key="9">
    <source>
        <dbReference type="EMBL" id="KAK7241779.1"/>
    </source>
</evidence>
<dbReference type="EMBL" id="JBBJCI010000152">
    <property type="protein sequence ID" value="KAK7241779.1"/>
    <property type="molecule type" value="Genomic_DNA"/>
</dbReference>
<dbReference type="InterPro" id="IPR044669">
    <property type="entry name" value="YneE/VCCN1/2-like"/>
</dbReference>
<comment type="caution">
    <text evidence="9">The sequence shown here is derived from an EMBL/GenBank/DDBJ whole genome shotgun (WGS) entry which is preliminary data.</text>
</comment>
<organism evidence="9 10">
    <name type="scientific">Aureococcus anophagefferens</name>
    <name type="common">Harmful bloom alga</name>
    <dbReference type="NCBI Taxonomy" id="44056"/>
    <lineage>
        <taxon>Eukaryota</taxon>
        <taxon>Sar</taxon>
        <taxon>Stramenopiles</taxon>
        <taxon>Ochrophyta</taxon>
        <taxon>Pelagophyceae</taxon>
        <taxon>Pelagomonadales</taxon>
        <taxon>Pelagomonadaceae</taxon>
        <taxon>Aureococcus</taxon>
    </lineage>
</organism>